<dbReference type="InterPro" id="IPR036291">
    <property type="entry name" value="NAD(P)-bd_dom_sf"/>
</dbReference>
<feature type="compositionally biased region" description="Basic and acidic residues" evidence="1">
    <location>
        <begin position="113"/>
        <end position="124"/>
    </location>
</feature>
<dbReference type="PANTHER" id="PTHR43355:SF2">
    <property type="entry name" value="FLAVIN REDUCTASE (NADPH)"/>
    <property type="match status" value="1"/>
</dbReference>
<reference evidence="4" key="1">
    <citation type="journal article" date="2019" name="Int. J. Syst. Evol. Microbiol.">
        <title>The Global Catalogue of Microorganisms (GCM) 10K type strain sequencing project: providing services to taxonomists for standard genome sequencing and annotation.</title>
        <authorList>
            <consortium name="The Broad Institute Genomics Platform"/>
            <consortium name="The Broad Institute Genome Sequencing Center for Infectious Disease"/>
            <person name="Wu L."/>
            <person name="Ma J."/>
        </authorList>
    </citation>
    <scope>NUCLEOTIDE SEQUENCE [LARGE SCALE GENOMIC DNA]</scope>
    <source>
        <strain evidence="4">KCTC 42087</strain>
    </source>
</reference>
<evidence type="ECO:0000256" key="1">
    <source>
        <dbReference type="SAM" id="MobiDB-lite"/>
    </source>
</evidence>
<accession>A0ABW0ZRR7</accession>
<gene>
    <name evidence="3" type="ORF">ACFPZN_05655</name>
</gene>
<feature type="region of interest" description="Disordered" evidence="1">
    <location>
        <begin position="105"/>
        <end position="124"/>
    </location>
</feature>
<proteinExistence type="predicted"/>
<dbReference type="PANTHER" id="PTHR43355">
    <property type="entry name" value="FLAVIN REDUCTASE (NADPH)"/>
    <property type="match status" value="1"/>
</dbReference>
<evidence type="ECO:0000313" key="3">
    <source>
        <dbReference type="EMBL" id="MFC5745093.1"/>
    </source>
</evidence>
<dbReference type="EMBL" id="JBHSON010000006">
    <property type="protein sequence ID" value="MFC5745093.1"/>
    <property type="molecule type" value="Genomic_DNA"/>
</dbReference>
<dbReference type="RefSeq" id="WP_378280718.1">
    <property type="nucleotide sequence ID" value="NZ_JBHSON010000006.1"/>
</dbReference>
<name>A0ABW0ZRR7_9ACTN</name>
<dbReference type="Pfam" id="PF13460">
    <property type="entry name" value="NAD_binding_10"/>
    <property type="match status" value="1"/>
</dbReference>
<organism evidence="3 4">
    <name type="scientific">Actinomadura rugatobispora</name>
    <dbReference type="NCBI Taxonomy" id="1994"/>
    <lineage>
        <taxon>Bacteria</taxon>
        <taxon>Bacillati</taxon>
        <taxon>Actinomycetota</taxon>
        <taxon>Actinomycetes</taxon>
        <taxon>Streptosporangiales</taxon>
        <taxon>Thermomonosporaceae</taxon>
        <taxon>Actinomadura</taxon>
    </lineage>
</organism>
<dbReference type="InterPro" id="IPR016040">
    <property type="entry name" value="NAD(P)-bd_dom"/>
</dbReference>
<dbReference type="InterPro" id="IPR051606">
    <property type="entry name" value="Polyketide_Oxido-like"/>
</dbReference>
<dbReference type="Gene3D" id="3.40.50.720">
    <property type="entry name" value="NAD(P)-binding Rossmann-like Domain"/>
    <property type="match status" value="1"/>
</dbReference>
<keyword evidence="4" id="KW-1185">Reference proteome</keyword>
<dbReference type="SUPFAM" id="SSF51735">
    <property type="entry name" value="NAD(P)-binding Rossmann-fold domains"/>
    <property type="match status" value="1"/>
</dbReference>
<evidence type="ECO:0000313" key="4">
    <source>
        <dbReference type="Proteomes" id="UP001596074"/>
    </source>
</evidence>
<protein>
    <submittedName>
        <fullName evidence="3">NAD(P)-dependent oxidoreductase</fullName>
    </submittedName>
</protein>
<feature type="domain" description="NAD(P)-binding" evidence="2">
    <location>
        <begin position="7"/>
        <end position="210"/>
    </location>
</feature>
<dbReference type="Proteomes" id="UP001596074">
    <property type="component" value="Unassembled WGS sequence"/>
</dbReference>
<evidence type="ECO:0000259" key="2">
    <source>
        <dbReference type="Pfam" id="PF13460"/>
    </source>
</evidence>
<sequence length="221" mass="24156">MHVTVVGATGRVGRHVLDQALDSGHTVTAAVRTPANLHRDVDAVAVDLTDPDLDELGRAVMKADAVISCLGPRDKREYGVVTPGTTAIVTAMRRAGCRRTLTVSGAGVSTARTPDRPNPPKREPGAGWYNRYFATPLARRALGYSFVDFALMEDLLRASDLDWTAVRLTFLVDRPLTGTYRTALERNVRRGLRIGRPDVAHFMVRALEDPATFKKAISVSY</sequence>
<comment type="caution">
    <text evidence="3">The sequence shown here is derived from an EMBL/GenBank/DDBJ whole genome shotgun (WGS) entry which is preliminary data.</text>
</comment>